<feature type="signal peptide" evidence="10">
    <location>
        <begin position="1"/>
        <end position="19"/>
    </location>
</feature>
<keyword evidence="5" id="KW-0472">Membrane</keyword>
<dbReference type="Proteomes" id="UP000265180">
    <property type="component" value="Chromosome 11"/>
</dbReference>
<keyword evidence="4 10" id="KW-0732">Signal</keyword>
<keyword evidence="6" id="KW-1015">Disulfide bond</keyword>
<dbReference type="GO" id="GO:0098552">
    <property type="term" value="C:side of membrane"/>
    <property type="evidence" value="ECO:0007669"/>
    <property type="project" value="UniProtKB-KW"/>
</dbReference>
<name>A0A3P9KIK0_ORYLA</name>
<organism evidence="12 13">
    <name type="scientific">Oryzias latipes</name>
    <name type="common">Japanese rice fish</name>
    <name type="synonym">Japanese killifish</name>
    <dbReference type="NCBI Taxonomy" id="8090"/>
    <lineage>
        <taxon>Eukaryota</taxon>
        <taxon>Metazoa</taxon>
        <taxon>Chordata</taxon>
        <taxon>Craniata</taxon>
        <taxon>Vertebrata</taxon>
        <taxon>Euteleostomi</taxon>
        <taxon>Actinopterygii</taxon>
        <taxon>Neopterygii</taxon>
        <taxon>Teleostei</taxon>
        <taxon>Neoteleostei</taxon>
        <taxon>Acanthomorphata</taxon>
        <taxon>Ovalentaria</taxon>
        <taxon>Atherinomorphae</taxon>
        <taxon>Beloniformes</taxon>
        <taxon>Adrianichthyidae</taxon>
        <taxon>Oryziinae</taxon>
        <taxon>Oryzias</taxon>
    </lineage>
</organism>
<evidence type="ECO:0000259" key="11">
    <source>
        <dbReference type="Pfam" id="PF00021"/>
    </source>
</evidence>
<accession>A0A3P9KIK0</accession>
<reference key="1">
    <citation type="journal article" date="2007" name="Nature">
        <title>The medaka draft genome and insights into vertebrate genome evolution.</title>
        <authorList>
            <person name="Kasahara M."/>
            <person name="Naruse K."/>
            <person name="Sasaki S."/>
            <person name="Nakatani Y."/>
            <person name="Qu W."/>
            <person name="Ahsan B."/>
            <person name="Yamada T."/>
            <person name="Nagayasu Y."/>
            <person name="Doi K."/>
            <person name="Kasai Y."/>
            <person name="Jindo T."/>
            <person name="Kobayashi D."/>
            <person name="Shimada A."/>
            <person name="Toyoda A."/>
            <person name="Kuroki Y."/>
            <person name="Fujiyama A."/>
            <person name="Sasaki T."/>
            <person name="Shimizu A."/>
            <person name="Asakawa S."/>
            <person name="Shimizu N."/>
            <person name="Hashimoto S."/>
            <person name="Yang J."/>
            <person name="Lee Y."/>
            <person name="Matsushima K."/>
            <person name="Sugano S."/>
            <person name="Sakaizumi M."/>
            <person name="Narita T."/>
            <person name="Ohishi K."/>
            <person name="Haga S."/>
            <person name="Ohta F."/>
            <person name="Nomoto H."/>
            <person name="Nogata K."/>
            <person name="Morishita T."/>
            <person name="Endo T."/>
            <person name="Shin-I T."/>
            <person name="Takeda H."/>
            <person name="Morishita S."/>
            <person name="Kohara Y."/>
        </authorList>
    </citation>
    <scope>NUCLEOTIDE SEQUENCE [LARGE SCALE GENOMIC DNA]</scope>
    <source>
        <strain>Hd-rR</strain>
    </source>
</reference>
<dbReference type="GO" id="GO:0005886">
    <property type="term" value="C:plasma membrane"/>
    <property type="evidence" value="ECO:0007669"/>
    <property type="project" value="UniProtKB-SubCell"/>
</dbReference>
<comment type="similarity">
    <text evidence="9">Belongs to the SPACA4/bouncer family.</text>
</comment>
<reference evidence="12" key="4">
    <citation type="submission" date="2025-09" db="UniProtKB">
        <authorList>
            <consortium name="Ensembl"/>
        </authorList>
    </citation>
    <scope>IDENTIFICATION</scope>
    <source>
        <strain evidence="12">HNI</strain>
    </source>
</reference>
<evidence type="ECO:0000256" key="2">
    <source>
        <dbReference type="ARBA" id="ARBA00022475"/>
    </source>
</evidence>
<dbReference type="SUPFAM" id="SSF57302">
    <property type="entry name" value="Snake toxin-like"/>
    <property type="match status" value="1"/>
</dbReference>
<dbReference type="InterPro" id="IPR045860">
    <property type="entry name" value="Snake_toxin-like_sf"/>
</dbReference>
<evidence type="ECO:0000256" key="5">
    <source>
        <dbReference type="ARBA" id="ARBA00023136"/>
    </source>
</evidence>
<keyword evidence="7" id="KW-0325">Glycoprotein</keyword>
<evidence type="ECO:0000256" key="6">
    <source>
        <dbReference type="ARBA" id="ARBA00023157"/>
    </source>
</evidence>
<reference evidence="12 13" key="2">
    <citation type="submission" date="2017-04" db="EMBL/GenBank/DDBJ databases">
        <title>CpG methylation of centromeres and impact of large insertions on vertebrate speciation.</title>
        <authorList>
            <person name="Ichikawa K."/>
            <person name="Yoshimura J."/>
            <person name="Morishita S."/>
        </authorList>
    </citation>
    <scope>NUCLEOTIDE SEQUENCE</scope>
    <source>
        <strain evidence="12 13">HNI</strain>
    </source>
</reference>
<evidence type="ECO:0000313" key="12">
    <source>
        <dbReference type="Ensembl" id="ENSORLP00020008194.1"/>
    </source>
</evidence>
<dbReference type="Gene3D" id="2.10.60.10">
    <property type="entry name" value="CD59"/>
    <property type="match status" value="1"/>
</dbReference>
<protein>
    <submittedName>
        <fullName evidence="12">Sperm acrosome associated 4 like</fullName>
    </submittedName>
</protein>
<keyword evidence="8" id="KW-0449">Lipoprotein</keyword>
<comment type="subcellular location">
    <subcellularLocation>
        <location evidence="1">Cell membrane</location>
        <topology evidence="1">Lipid-anchor</topology>
        <topology evidence="1">GPI-anchor</topology>
    </subcellularLocation>
</comment>
<dbReference type="Pfam" id="PF00021">
    <property type="entry name" value="UPAR_LY6"/>
    <property type="match status" value="1"/>
</dbReference>
<dbReference type="Ensembl" id="ENSORLT00020001592.1">
    <property type="protein sequence ID" value="ENSORLP00020008194.1"/>
    <property type="gene ID" value="ENSORLG00020009090.1"/>
</dbReference>
<keyword evidence="2" id="KW-1003">Cell membrane</keyword>
<reference evidence="12" key="3">
    <citation type="submission" date="2025-08" db="UniProtKB">
        <authorList>
            <consortium name="Ensembl"/>
        </authorList>
    </citation>
    <scope>IDENTIFICATION</scope>
    <source>
        <strain evidence="12">HNI</strain>
    </source>
</reference>
<feature type="domain" description="UPAR/Ly6" evidence="11">
    <location>
        <begin position="18"/>
        <end position="102"/>
    </location>
</feature>
<evidence type="ECO:0000256" key="1">
    <source>
        <dbReference type="ARBA" id="ARBA00004609"/>
    </source>
</evidence>
<dbReference type="AlphaFoldDB" id="A0A3P9KIK0"/>
<keyword evidence="3" id="KW-0336">GPI-anchor</keyword>
<evidence type="ECO:0000256" key="9">
    <source>
        <dbReference type="ARBA" id="ARBA00029446"/>
    </source>
</evidence>
<dbReference type="InterPro" id="IPR046354">
    <property type="entry name" value="SPACA4/Bouncer"/>
</dbReference>
<evidence type="ECO:0000256" key="4">
    <source>
        <dbReference type="ARBA" id="ARBA00022729"/>
    </source>
</evidence>
<evidence type="ECO:0000256" key="10">
    <source>
        <dbReference type="SAM" id="SignalP"/>
    </source>
</evidence>
<dbReference type="InterPro" id="IPR016054">
    <property type="entry name" value="LY6_UPA_recep-like"/>
</dbReference>
<evidence type="ECO:0000256" key="7">
    <source>
        <dbReference type="ARBA" id="ARBA00023180"/>
    </source>
</evidence>
<sequence>MNKLLFLFAAGLCFAVGQTLQCYKCDIGFWNLCITSKITCKDGEQCFSGLGTAAKYLDIKMKGCLAFTSCNQTEDVNFPSNSNTSVYKMTKTCCNSDLCNSAPRLPGGTSLSLAVAVMSALITARVLV</sequence>
<feature type="chain" id="PRO_5018185832" evidence="10">
    <location>
        <begin position="20"/>
        <end position="128"/>
    </location>
</feature>
<proteinExistence type="inferred from homology"/>
<dbReference type="PANTHER" id="PTHR47613:SF1">
    <property type="entry name" value="SPERM ACROSOME MEMBRANE-ASSOCIATED PROTEIN 4"/>
    <property type="match status" value="1"/>
</dbReference>
<dbReference type="PANTHER" id="PTHR47613">
    <property type="entry name" value="SPERM ACROSOME MEMBRANE-ASSOCIATED PROTEIN 4"/>
    <property type="match status" value="1"/>
</dbReference>
<evidence type="ECO:0000256" key="8">
    <source>
        <dbReference type="ARBA" id="ARBA00023288"/>
    </source>
</evidence>
<evidence type="ECO:0000313" key="13">
    <source>
        <dbReference type="Proteomes" id="UP000265180"/>
    </source>
</evidence>
<evidence type="ECO:0000256" key="3">
    <source>
        <dbReference type="ARBA" id="ARBA00022622"/>
    </source>
</evidence>